<dbReference type="AlphaFoldDB" id="A0A7W7L9W6"/>
<dbReference type="EMBL" id="JACHJG010000003">
    <property type="protein sequence ID" value="MBB4886257.1"/>
    <property type="molecule type" value="Genomic_DNA"/>
</dbReference>
<evidence type="ECO:0000313" key="2">
    <source>
        <dbReference type="Proteomes" id="UP000556436"/>
    </source>
</evidence>
<accession>A0A7W7L9W6</accession>
<dbReference type="RefSeq" id="WP_184733320.1">
    <property type="nucleotide sequence ID" value="NZ_BMRW01000003.1"/>
</dbReference>
<comment type="caution">
    <text evidence="1">The sequence shown here is derived from an EMBL/GenBank/DDBJ whole genome shotgun (WGS) entry which is preliminary data.</text>
</comment>
<keyword evidence="2" id="KW-1185">Reference proteome</keyword>
<proteinExistence type="predicted"/>
<reference evidence="1 2" key="1">
    <citation type="submission" date="2020-08" db="EMBL/GenBank/DDBJ databases">
        <title>Genomic Encyclopedia of Type Strains, Phase III (KMG-III): the genomes of soil and plant-associated and newly described type strains.</title>
        <authorList>
            <person name="Whitman W."/>
        </authorList>
    </citation>
    <scope>NUCLEOTIDE SEQUENCE [LARGE SCALE GENOMIC DNA]</scope>
    <source>
        <strain evidence="1 2">CECT 3265</strain>
    </source>
</reference>
<sequence>MAVGTRVTVIRDSSWDGPWQLAFQGTIDDLYAPGPVRHSMAREGELEYWVVFDEPQYDSSGDGPFRGAQIWDRYLKRIPEA</sequence>
<organism evidence="1 2">
    <name type="scientific">Streptomyces netropsis</name>
    <name type="common">Streptoverticillium netropsis</name>
    <dbReference type="NCBI Taxonomy" id="55404"/>
    <lineage>
        <taxon>Bacteria</taxon>
        <taxon>Bacillati</taxon>
        <taxon>Actinomycetota</taxon>
        <taxon>Actinomycetes</taxon>
        <taxon>Kitasatosporales</taxon>
        <taxon>Streptomycetaceae</taxon>
        <taxon>Streptomyces</taxon>
    </lineage>
</organism>
<evidence type="ECO:0008006" key="3">
    <source>
        <dbReference type="Google" id="ProtNLM"/>
    </source>
</evidence>
<evidence type="ECO:0000313" key="1">
    <source>
        <dbReference type="EMBL" id="MBB4886257.1"/>
    </source>
</evidence>
<name>A0A7W7L9W6_STRNE</name>
<protein>
    <recommendedName>
        <fullName evidence="3">Ferrous iron transport protein A</fullName>
    </recommendedName>
</protein>
<dbReference type="Proteomes" id="UP000556436">
    <property type="component" value="Unassembled WGS sequence"/>
</dbReference>
<gene>
    <name evidence="1" type="ORF">FHS38_002286</name>
</gene>